<name>A0A8C8IJ87_ONCTS</name>
<organism evidence="1 2">
    <name type="scientific">Oncorhynchus tshawytscha</name>
    <name type="common">Chinook salmon</name>
    <name type="synonym">Salmo tshawytscha</name>
    <dbReference type="NCBI Taxonomy" id="74940"/>
    <lineage>
        <taxon>Eukaryota</taxon>
        <taxon>Metazoa</taxon>
        <taxon>Chordata</taxon>
        <taxon>Craniata</taxon>
        <taxon>Vertebrata</taxon>
        <taxon>Euteleostomi</taxon>
        <taxon>Actinopterygii</taxon>
        <taxon>Neopterygii</taxon>
        <taxon>Teleostei</taxon>
        <taxon>Protacanthopterygii</taxon>
        <taxon>Salmoniformes</taxon>
        <taxon>Salmonidae</taxon>
        <taxon>Salmoninae</taxon>
        <taxon>Oncorhynchus</taxon>
    </lineage>
</organism>
<evidence type="ECO:0000313" key="1">
    <source>
        <dbReference type="Ensembl" id="ENSOTSP00005144082.1"/>
    </source>
</evidence>
<accession>A0A8C8IJ87</accession>
<dbReference type="AlphaFoldDB" id="A0A8C8IJ87"/>
<sequence>MPRPKYFTLNKVSFHNTMPWRPVGVIRVLQTFIKLHNYFSVDGLLRPIIGCAGNDISHWFELKTTFVSEKII</sequence>
<dbReference type="Proteomes" id="UP000694402">
    <property type="component" value="Unassembled WGS sequence"/>
</dbReference>
<proteinExistence type="predicted"/>
<keyword evidence="2" id="KW-1185">Reference proteome</keyword>
<reference evidence="1" key="3">
    <citation type="submission" date="2025-09" db="UniProtKB">
        <authorList>
            <consortium name="Ensembl"/>
        </authorList>
    </citation>
    <scope>IDENTIFICATION</scope>
</reference>
<reference evidence="1" key="2">
    <citation type="submission" date="2025-08" db="UniProtKB">
        <authorList>
            <consortium name="Ensembl"/>
        </authorList>
    </citation>
    <scope>IDENTIFICATION</scope>
</reference>
<evidence type="ECO:0000313" key="2">
    <source>
        <dbReference type="Proteomes" id="UP000694402"/>
    </source>
</evidence>
<protein>
    <submittedName>
        <fullName evidence="1">Uncharacterized protein</fullName>
    </submittedName>
</protein>
<dbReference type="Ensembl" id="ENSOTST00005134132.1">
    <property type="protein sequence ID" value="ENSOTSP00005144082.1"/>
    <property type="gene ID" value="ENSOTSG00005058243.1"/>
</dbReference>
<reference evidence="2" key="1">
    <citation type="journal article" date="2018" name="PLoS ONE">
        <title>Chinook salmon (Oncorhynchus tshawytscha) genome and transcriptome.</title>
        <authorList>
            <person name="Christensen K.A."/>
            <person name="Leong J.S."/>
            <person name="Sakhrani D."/>
            <person name="Biagi C.A."/>
            <person name="Minkley D.R."/>
            <person name="Withler R.E."/>
            <person name="Rondeau E.B."/>
            <person name="Koop B.F."/>
            <person name="Devlin R.H."/>
        </authorList>
    </citation>
    <scope>NUCLEOTIDE SEQUENCE [LARGE SCALE GENOMIC DNA]</scope>
</reference>
<dbReference type="GeneTree" id="ENSGT01000000221450"/>